<dbReference type="Gene3D" id="3.30.70.270">
    <property type="match status" value="1"/>
</dbReference>
<dbReference type="Proteomes" id="UP000299102">
    <property type="component" value="Unassembled WGS sequence"/>
</dbReference>
<proteinExistence type="predicted"/>
<dbReference type="STRING" id="151549.A0A4C1T5L1"/>
<dbReference type="Pfam" id="PF13843">
    <property type="entry name" value="DDE_Tnp_1_7"/>
    <property type="match status" value="1"/>
</dbReference>
<comment type="caution">
    <text evidence="3">The sequence shown here is derived from an EMBL/GenBank/DDBJ whole genome shotgun (WGS) entry which is preliminary data.</text>
</comment>
<accession>A0A4C1T5L1</accession>
<evidence type="ECO:0000313" key="4">
    <source>
        <dbReference type="Proteomes" id="UP000299102"/>
    </source>
</evidence>
<dbReference type="OrthoDB" id="118105at2759"/>
<evidence type="ECO:0000313" key="3">
    <source>
        <dbReference type="EMBL" id="GBP08860.1"/>
    </source>
</evidence>
<organism evidence="3 4">
    <name type="scientific">Eumeta variegata</name>
    <name type="common">Bagworm moth</name>
    <name type="synonym">Eumeta japonica</name>
    <dbReference type="NCBI Taxonomy" id="151549"/>
    <lineage>
        <taxon>Eukaryota</taxon>
        <taxon>Metazoa</taxon>
        <taxon>Ecdysozoa</taxon>
        <taxon>Arthropoda</taxon>
        <taxon>Hexapoda</taxon>
        <taxon>Insecta</taxon>
        <taxon>Pterygota</taxon>
        <taxon>Neoptera</taxon>
        <taxon>Endopterygota</taxon>
        <taxon>Lepidoptera</taxon>
        <taxon>Glossata</taxon>
        <taxon>Ditrysia</taxon>
        <taxon>Tineoidea</taxon>
        <taxon>Psychidae</taxon>
        <taxon>Oiketicinae</taxon>
        <taxon>Eumeta</taxon>
    </lineage>
</organism>
<dbReference type="SUPFAM" id="SSF56672">
    <property type="entry name" value="DNA/RNA polymerases"/>
    <property type="match status" value="1"/>
</dbReference>
<gene>
    <name evidence="3" type="primary">PGBD3</name>
    <name evidence="3" type="ORF">EVAR_78257_1</name>
</gene>
<name>A0A4C1T5L1_EUMVA</name>
<keyword evidence="4" id="KW-1185">Reference proteome</keyword>
<dbReference type="PANTHER" id="PTHR47272:SF2">
    <property type="entry name" value="PIGGYBAC TRANSPOSABLE ELEMENT-DERIVED PROTEIN 3-LIKE"/>
    <property type="match status" value="1"/>
</dbReference>
<dbReference type="InterPro" id="IPR029526">
    <property type="entry name" value="PGBD"/>
</dbReference>
<dbReference type="InterPro" id="IPR043502">
    <property type="entry name" value="DNA/RNA_pol_sf"/>
</dbReference>
<dbReference type="AlphaFoldDB" id="A0A4C1T5L1"/>
<evidence type="ECO:0000256" key="1">
    <source>
        <dbReference type="SAM" id="MobiDB-lite"/>
    </source>
</evidence>
<evidence type="ECO:0000259" key="2">
    <source>
        <dbReference type="Pfam" id="PF13843"/>
    </source>
</evidence>
<dbReference type="Gene3D" id="3.10.10.10">
    <property type="entry name" value="HIV Type 1 Reverse Transcriptase, subunit A, domain 1"/>
    <property type="match status" value="1"/>
</dbReference>
<dbReference type="PANTHER" id="PTHR47272">
    <property type="entry name" value="DDE_TNP_1_7 DOMAIN-CONTAINING PROTEIN"/>
    <property type="match status" value="1"/>
</dbReference>
<feature type="domain" description="PiggyBac transposable element-derived protein" evidence="2">
    <location>
        <begin position="1"/>
        <end position="227"/>
    </location>
</feature>
<sequence>MIPFSGRCEYRQYVPSKPNPLGLKNFVLAARDGVVLDFEIYVGSNTLPPQNMADLGLGAGIVKLLCRTVDETCVLYTDRFFTSIKLADYLIQNKKDVYLTGTVMTNRIGSVSKKLTTDKQLKRGEWDEKVRNDEEVSVLKWKDTKAVTMLSTCIGGSPIGSCKRWCKVEKKKIDVAQPAVVKNYNTCMGGIDLCDRLIAYYRSSMRTRRWPVRAFSHFVDLAIVNCWIMYTRCCNHEGITAKDKLGLLQYRLNLATAMAKYDGGIVNPIYSRSNSRGGADTDSREIPSTSRNQDEPPKKKPRAIVAQPRPDKDLKIISYLGFPTLDEIKAGLASAKCFTTLDADKDFWTSKPNEQSSKLCTFITPYGRYRFTRLPFGIINAVLEMPHNLINYDPTSLSTAEIPESWSAEPWGSVEGPQGFRKKYFNTCGEQRCSRAPTCM</sequence>
<dbReference type="InterPro" id="IPR043128">
    <property type="entry name" value="Rev_trsase/Diguanyl_cyclase"/>
</dbReference>
<dbReference type="GO" id="GO:0071897">
    <property type="term" value="P:DNA biosynthetic process"/>
    <property type="evidence" value="ECO:0007669"/>
    <property type="project" value="UniProtKB-ARBA"/>
</dbReference>
<reference evidence="3 4" key="1">
    <citation type="journal article" date="2019" name="Commun. Biol.">
        <title>The bagworm genome reveals a unique fibroin gene that provides high tensile strength.</title>
        <authorList>
            <person name="Kono N."/>
            <person name="Nakamura H."/>
            <person name="Ohtoshi R."/>
            <person name="Tomita M."/>
            <person name="Numata K."/>
            <person name="Arakawa K."/>
        </authorList>
    </citation>
    <scope>NUCLEOTIDE SEQUENCE [LARGE SCALE GENOMIC DNA]</scope>
</reference>
<feature type="region of interest" description="Disordered" evidence="1">
    <location>
        <begin position="273"/>
        <end position="303"/>
    </location>
</feature>
<protein>
    <submittedName>
        <fullName evidence="3">PiggyBac transposable element-derived protein 3</fullName>
    </submittedName>
</protein>
<dbReference type="EMBL" id="BGZK01000033">
    <property type="protein sequence ID" value="GBP08860.1"/>
    <property type="molecule type" value="Genomic_DNA"/>
</dbReference>